<gene>
    <name evidence="3" type="ORF">HID58_007085</name>
</gene>
<dbReference type="Gene3D" id="3.40.50.1000">
    <property type="entry name" value="HAD superfamily/HAD-like"/>
    <property type="match status" value="1"/>
</dbReference>
<dbReference type="PANTHER" id="PTHR32278">
    <property type="entry name" value="F-BOX DOMAIN-CONTAINING PROTEIN"/>
    <property type="match status" value="1"/>
</dbReference>
<sequence>MMSETHSVESSGEGGGEINVSDWSPFDTLTEDCISNIVSFTSPRDACVFTSVSKTFKSAVKSDIIWEKFLPLEYPSMIPPSLASSSKMEIYFYLCNDPVLIEDGKKCVWLENTSGKRCIMLSAESLYIKWINDTHCWDWITSPGSRFERVAKVNDVCWFEIRGTINTHELSPRTHYSSYIVFKEGFTDLPIEARVGVVGKQASKRFFCFDVSTDGQFLKRGRRTWYFEKPKEREDGWREIELGRFFNKRGLMNSDEFEMSAIATELRHWKSGFILQGIEIRPATIQRPRTMKKEYKTDASMGQTQGVDSKGKGREGQSTALTLKAKSFWLEKGSGKKCVMLAARALWITWGSSPEYWQWISMPESRFEEVAELRNVCAFEMGGTMNTQVMSPGTHYSAYFVYKKRNRRHGFRDLPIQVGVGFKGQDMPKNFICFDVSNDVNKQWPRKELMKSEKREDGWIEAEIGDFFNEEGCDEIEVSIVDITSGNWKCGTGFPSIRGLQGQKARYLRDVSRWANDKDAELLRLGYAILFILSFFFPSNFSFLHLCCLKEIEEVKPELVSWSPRIIVLHNFLSSEECEYLKAIARPRLQVSTVVNIKTGKILDLYNTRAGLRKKDHLAIDKYPLRGLRSLAVARQTVPEKTKKKSSGDPWEFVGGLPLFDPPRHDSAYTIRRASDLCALCQHHVESKVEGRGGIVTGPSPFDDLPVECISNIISFTSPRDACVVASVSKTFGSAVQSDSVWEKFLPLGYASMIPQPPAFSTKELYFALCDHFLIEDGKKSFWLDKAGGKKCIMVSANELAITWGNSPQHWQWISIPESRFEKVAELLSVWWFEIRGKMNTRLLSLGTRYSAYIVFKTVNKCPGLADLPVEVGVGLVGQEIPKQLIYFDGYMDKDAKKERGEMRDVMKPKKREDGWMEAELGEFFNEEGCNEIELSVIEIKSPYWKCGLIIQGIEFRPTTSRVSVSSPFDNLPDDCIANIISLTSPRDACIAASVSKTFKSTSEFNTVWEKFLPPEYSSLILGSQVFTLKKELYLALCNDPVLIEDGQKSFWLEKASGKRCIMLSARQLAITWGNSPQYWQWISIPEARFKKVPELLDVCAFEIRGWMNTRVLSPRTHYSAYVVYKTRTGCHGFRDLPIQVGIGFVGEKATKRFICFDESTDRIKFIIDITSPYWKRGLIIQGIEFRPVKKVW</sequence>
<dbReference type="SMART" id="SM00256">
    <property type="entry name" value="FBOX"/>
    <property type="match status" value="3"/>
</dbReference>
<dbReference type="InterPro" id="IPR023299">
    <property type="entry name" value="ATPase_P-typ_cyto_dom_N"/>
</dbReference>
<dbReference type="Gene3D" id="3.40.1110.10">
    <property type="entry name" value="Calcium-transporting ATPase, cytoplasmic domain N"/>
    <property type="match status" value="1"/>
</dbReference>
<dbReference type="PANTHER" id="PTHR32278:SF57">
    <property type="entry name" value="F-BOX PROTEIN PP2-B2-RELATED"/>
    <property type="match status" value="1"/>
</dbReference>
<dbReference type="EMBL" id="JAGKQM010000002">
    <property type="protein sequence ID" value="KAH0939624.1"/>
    <property type="molecule type" value="Genomic_DNA"/>
</dbReference>
<feature type="region of interest" description="Disordered" evidence="1">
    <location>
        <begin position="1"/>
        <end position="23"/>
    </location>
</feature>
<dbReference type="InterPro" id="IPR025886">
    <property type="entry name" value="PP2-like"/>
</dbReference>
<accession>A0ABQ8EDC9</accession>
<dbReference type="InterPro" id="IPR036047">
    <property type="entry name" value="F-box-like_dom_sf"/>
</dbReference>
<evidence type="ECO:0000313" key="4">
    <source>
        <dbReference type="Proteomes" id="UP000824890"/>
    </source>
</evidence>
<feature type="domain" description="F-box" evidence="2">
    <location>
        <begin position="699"/>
        <end position="745"/>
    </location>
</feature>
<organism evidence="3 4">
    <name type="scientific">Brassica napus</name>
    <name type="common">Rape</name>
    <dbReference type="NCBI Taxonomy" id="3708"/>
    <lineage>
        <taxon>Eukaryota</taxon>
        <taxon>Viridiplantae</taxon>
        <taxon>Streptophyta</taxon>
        <taxon>Embryophyta</taxon>
        <taxon>Tracheophyta</taxon>
        <taxon>Spermatophyta</taxon>
        <taxon>Magnoliopsida</taxon>
        <taxon>eudicotyledons</taxon>
        <taxon>Gunneridae</taxon>
        <taxon>Pentapetalae</taxon>
        <taxon>rosids</taxon>
        <taxon>malvids</taxon>
        <taxon>Brassicales</taxon>
        <taxon>Brassicaceae</taxon>
        <taxon>Brassiceae</taxon>
        <taxon>Brassica</taxon>
    </lineage>
</organism>
<dbReference type="PROSITE" id="PS50181">
    <property type="entry name" value="FBOX"/>
    <property type="match status" value="2"/>
</dbReference>
<dbReference type="InterPro" id="IPR023214">
    <property type="entry name" value="HAD_sf"/>
</dbReference>
<proteinExistence type="predicted"/>
<evidence type="ECO:0000313" key="3">
    <source>
        <dbReference type="EMBL" id="KAH0939624.1"/>
    </source>
</evidence>
<dbReference type="Pfam" id="PF00646">
    <property type="entry name" value="F-box"/>
    <property type="match status" value="3"/>
</dbReference>
<dbReference type="SUPFAM" id="SSF81383">
    <property type="entry name" value="F-box domain"/>
    <property type="match status" value="3"/>
</dbReference>
<dbReference type="Proteomes" id="UP000824890">
    <property type="component" value="Unassembled WGS sequence"/>
</dbReference>
<comment type="caution">
    <text evidence="3">The sequence shown here is derived from an EMBL/GenBank/DDBJ whole genome shotgun (WGS) entry which is preliminary data.</text>
</comment>
<dbReference type="CDD" id="cd22162">
    <property type="entry name" value="F-box_AtSKIP3-like"/>
    <property type="match status" value="3"/>
</dbReference>
<feature type="region of interest" description="Disordered" evidence="1">
    <location>
        <begin position="295"/>
        <end position="315"/>
    </location>
</feature>
<evidence type="ECO:0000259" key="2">
    <source>
        <dbReference type="PROSITE" id="PS50181"/>
    </source>
</evidence>
<name>A0ABQ8EDC9_BRANA</name>
<feature type="domain" description="F-box" evidence="2">
    <location>
        <begin position="966"/>
        <end position="1012"/>
    </location>
</feature>
<evidence type="ECO:0000256" key="1">
    <source>
        <dbReference type="SAM" id="MobiDB-lite"/>
    </source>
</evidence>
<keyword evidence="4" id="KW-1185">Reference proteome</keyword>
<feature type="compositionally biased region" description="Low complexity" evidence="1">
    <location>
        <begin position="1"/>
        <end position="11"/>
    </location>
</feature>
<reference evidence="3 4" key="1">
    <citation type="submission" date="2021-05" db="EMBL/GenBank/DDBJ databases">
        <title>Genome Assembly of Synthetic Allotetraploid Brassica napus Reveals Homoeologous Exchanges between Subgenomes.</title>
        <authorList>
            <person name="Davis J.T."/>
        </authorList>
    </citation>
    <scope>NUCLEOTIDE SEQUENCE [LARGE SCALE GENOMIC DNA]</scope>
    <source>
        <strain evidence="4">cv. Da-Ae</strain>
        <tissue evidence="3">Seedling</tissue>
    </source>
</reference>
<protein>
    <recommendedName>
        <fullName evidence="2">F-box domain-containing protein</fullName>
    </recommendedName>
</protein>
<dbReference type="Gene3D" id="1.20.1280.50">
    <property type="match status" value="2"/>
</dbReference>
<dbReference type="Pfam" id="PF14299">
    <property type="entry name" value="PP2"/>
    <property type="match status" value="4"/>
</dbReference>
<dbReference type="InterPro" id="IPR001810">
    <property type="entry name" value="F-box_dom"/>
</dbReference>